<dbReference type="Proteomes" id="UP001370490">
    <property type="component" value="Unassembled WGS sequence"/>
</dbReference>
<proteinExistence type="predicted"/>
<evidence type="ECO:0000313" key="3">
    <source>
        <dbReference type="Proteomes" id="UP001370490"/>
    </source>
</evidence>
<reference evidence="2 3" key="1">
    <citation type="submission" date="2023-12" db="EMBL/GenBank/DDBJ databases">
        <title>A high-quality genome assembly for Dillenia turbinata (Dilleniales).</title>
        <authorList>
            <person name="Chanderbali A."/>
        </authorList>
    </citation>
    <scope>NUCLEOTIDE SEQUENCE [LARGE SCALE GENOMIC DNA]</scope>
    <source>
        <strain evidence="2">LSX21</strain>
        <tissue evidence="2">Leaf</tissue>
    </source>
</reference>
<gene>
    <name evidence="2" type="ORF">RJ641_005271</name>
</gene>
<dbReference type="AlphaFoldDB" id="A0AAN8VFS5"/>
<evidence type="ECO:0008006" key="4">
    <source>
        <dbReference type="Google" id="ProtNLM"/>
    </source>
</evidence>
<organism evidence="2 3">
    <name type="scientific">Dillenia turbinata</name>
    <dbReference type="NCBI Taxonomy" id="194707"/>
    <lineage>
        <taxon>Eukaryota</taxon>
        <taxon>Viridiplantae</taxon>
        <taxon>Streptophyta</taxon>
        <taxon>Embryophyta</taxon>
        <taxon>Tracheophyta</taxon>
        <taxon>Spermatophyta</taxon>
        <taxon>Magnoliopsida</taxon>
        <taxon>eudicotyledons</taxon>
        <taxon>Gunneridae</taxon>
        <taxon>Pentapetalae</taxon>
        <taxon>Dilleniales</taxon>
        <taxon>Dilleniaceae</taxon>
        <taxon>Dillenia</taxon>
    </lineage>
</organism>
<keyword evidence="1" id="KW-0175">Coiled coil</keyword>
<name>A0AAN8VFS5_9MAGN</name>
<comment type="caution">
    <text evidence="2">The sequence shown here is derived from an EMBL/GenBank/DDBJ whole genome shotgun (WGS) entry which is preliminary data.</text>
</comment>
<dbReference type="EMBL" id="JBAMMX010000013">
    <property type="protein sequence ID" value="KAK6929066.1"/>
    <property type="molecule type" value="Genomic_DNA"/>
</dbReference>
<accession>A0AAN8VFS5</accession>
<sequence>MVNFTSKDTETKMHTAKINQGNIALKGDFFEYAKSKILMILCESPDPKELHKLISTLEYGAKAKGIVHGTQTPVKDKTRGEDFFSAVMLGSRIAAIDQFIMKLQMENKFKEREHNEAHKKLLEREEEVASLKAKLELMEGRESETNDMEDWSLQ</sequence>
<protein>
    <recommendedName>
        <fullName evidence="4">Kinesin motor domain-containing protein</fullName>
    </recommendedName>
</protein>
<evidence type="ECO:0000256" key="1">
    <source>
        <dbReference type="SAM" id="Coils"/>
    </source>
</evidence>
<keyword evidence="3" id="KW-1185">Reference proteome</keyword>
<feature type="coiled-coil region" evidence="1">
    <location>
        <begin position="100"/>
        <end position="141"/>
    </location>
</feature>
<evidence type="ECO:0000313" key="2">
    <source>
        <dbReference type="EMBL" id="KAK6929066.1"/>
    </source>
</evidence>